<dbReference type="PANTHER" id="PTHR46211">
    <property type="entry name" value="GLYCEROPHOSPHORYL DIESTER PHOSPHODIESTERASE"/>
    <property type="match status" value="1"/>
</dbReference>
<protein>
    <submittedName>
        <fullName evidence="2">Glycerophosphodiester phosphodiesterase</fullName>
    </submittedName>
</protein>
<dbReference type="Proteomes" id="UP000248889">
    <property type="component" value="Unassembled WGS sequence"/>
</dbReference>
<sequence length="249" mass="26400">MPAEDARDLPRRVAVVAHRGAPRIARENTLPSLRAALALGAEWVEVDVRLARCGTPVLLHDATLHRLWAVPRAAAELDAAELFALGHEPADGVPTLREGLRLCAQAGVTVMVDVPGPAEGTASLAVVDELGLLDRCVFAGEQTALERIRAAAPQARIALSWESFLPPGAGLLTRVRPQYLNVEHHRLTRPLVAFARRRGLAVSTWTVDRPARVATVARLGADVVISNEPALALAALARPGGVGAAVRTS</sequence>
<dbReference type="PROSITE" id="PS51704">
    <property type="entry name" value="GP_PDE"/>
    <property type="match status" value="1"/>
</dbReference>
<proteinExistence type="predicted"/>
<dbReference type="InterPro" id="IPR030395">
    <property type="entry name" value="GP_PDE_dom"/>
</dbReference>
<dbReference type="EMBL" id="QKYN01000106">
    <property type="protein sequence ID" value="RAG82716.1"/>
    <property type="molecule type" value="Genomic_DNA"/>
</dbReference>
<dbReference type="Gene3D" id="3.20.20.190">
    <property type="entry name" value="Phosphatidylinositol (PI) phosphodiesterase"/>
    <property type="match status" value="1"/>
</dbReference>
<organism evidence="2 3">
    <name type="scientific">Streptacidiphilus pinicola</name>
    <dbReference type="NCBI Taxonomy" id="2219663"/>
    <lineage>
        <taxon>Bacteria</taxon>
        <taxon>Bacillati</taxon>
        <taxon>Actinomycetota</taxon>
        <taxon>Actinomycetes</taxon>
        <taxon>Kitasatosporales</taxon>
        <taxon>Streptomycetaceae</taxon>
        <taxon>Streptacidiphilus</taxon>
    </lineage>
</organism>
<feature type="domain" description="GP-PDE" evidence="1">
    <location>
        <begin position="13"/>
        <end position="236"/>
    </location>
</feature>
<evidence type="ECO:0000313" key="3">
    <source>
        <dbReference type="Proteomes" id="UP000248889"/>
    </source>
</evidence>
<dbReference type="GO" id="GO:0006629">
    <property type="term" value="P:lipid metabolic process"/>
    <property type="evidence" value="ECO:0007669"/>
    <property type="project" value="InterPro"/>
</dbReference>
<gene>
    <name evidence="2" type="ORF">DN069_26065</name>
</gene>
<evidence type="ECO:0000313" key="2">
    <source>
        <dbReference type="EMBL" id="RAG82716.1"/>
    </source>
</evidence>
<dbReference type="SUPFAM" id="SSF51695">
    <property type="entry name" value="PLC-like phosphodiesterases"/>
    <property type="match status" value="1"/>
</dbReference>
<dbReference type="AlphaFoldDB" id="A0A2X0IXX4"/>
<reference evidence="2 3" key="1">
    <citation type="submission" date="2018-06" db="EMBL/GenBank/DDBJ databases">
        <title>Streptacidiphilus pinicola sp. nov., isolated from pine grove soil.</title>
        <authorList>
            <person name="Roh S.G."/>
            <person name="Park S."/>
            <person name="Kim M.-K."/>
            <person name="Yun B.-R."/>
            <person name="Park J."/>
            <person name="Kim M.J."/>
            <person name="Kim Y.S."/>
            <person name="Kim S.B."/>
        </authorList>
    </citation>
    <scope>NUCLEOTIDE SEQUENCE [LARGE SCALE GENOMIC DNA]</scope>
    <source>
        <strain evidence="2 3">MMS16-CNU450</strain>
    </source>
</reference>
<comment type="caution">
    <text evidence="2">The sequence shown here is derived from an EMBL/GenBank/DDBJ whole genome shotgun (WGS) entry which is preliminary data.</text>
</comment>
<keyword evidence="3" id="KW-1185">Reference proteome</keyword>
<dbReference type="PANTHER" id="PTHR46211:SF1">
    <property type="entry name" value="GLYCEROPHOSPHODIESTER PHOSPHODIESTERASE, CYTOPLASMIC"/>
    <property type="match status" value="1"/>
</dbReference>
<dbReference type="CDD" id="cd08556">
    <property type="entry name" value="GDPD"/>
    <property type="match status" value="1"/>
</dbReference>
<dbReference type="Pfam" id="PF03009">
    <property type="entry name" value="GDPD"/>
    <property type="match status" value="1"/>
</dbReference>
<name>A0A2X0IXX4_9ACTN</name>
<dbReference type="OrthoDB" id="5241788at2"/>
<dbReference type="GO" id="GO:0008081">
    <property type="term" value="F:phosphoric diester hydrolase activity"/>
    <property type="evidence" value="ECO:0007669"/>
    <property type="project" value="InterPro"/>
</dbReference>
<dbReference type="InterPro" id="IPR017946">
    <property type="entry name" value="PLC-like_Pdiesterase_TIM-brl"/>
</dbReference>
<evidence type="ECO:0000259" key="1">
    <source>
        <dbReference type="PROSITE" id="PS51704"/>
    </source>
</evidence>
<dbReference type="RefSeq" id="WP_111504868.1">
    <property type="nucleotide sequence ID" value="NZ_QKYN01000106.1"/>
</dbReference>
<accession>A0A2X0IXX4</accession>